<dbReference type="GO" id="GO:0005886">
    <property type="term" value="C:plasma membrane"/>
    <property type="evidence" value="ECO:0007669"/>
    <property type="project" value="UniProtKB-SubCell"/>
</dbReference>
<dbReference type="Proteomes" id="UP000595917">
    <property type="component" value="Chromosome"/>
</dbReference>
<dbReference type="InterPro" id="IPR035906">
    <property type="entry name" value="MetI-like_sf"/>
</dbReference>
<evidence type="ECO:0000256" key="7">
    <source>
        <dbReference type="RuleBase" id="RU363032"/>
    </source>
</evidence>
<feature type="transmembrane region" description="Helical" evidence="7">
    <location>
        <begin position="246"/>
        <end position="267"/>
    </location>
</feature>
<dbReference type="Pfam" id="PF00528">
    <property type="entry name" value="BPD_transp_1"/>
    <property type="match status" value="1"/>
</dbReference>
<keyword evidence="2 7" id="KW-0813">Transport</keyword>
<evidence type="ECO:0000256" key="2">
    <source>
        <dbReference type="ARBA" id="ARBA00022448"/>
    </source>
</evidence>
<dbReference type="EMBL" id="CP067089">
    <property type="protein sequence ID" value="QQO08488.1"/>
    <property type="molecule type" value="Genomic_DNA"/>
</dbReference>
<keyword evidence="10" id="KW-1185">Reference proteome</keyword>
<evidence type="ECO:0000256" key="4">
    <source>
        <dbReference type="ARBA" id="ARBA00022692"/>
    </source>
</evidence>
<name>A0A7T7XLN6_9SPIR</name>
<dbReference type="AlphaFoldDB" id="A0A7T7XLN6"/>
<dbReference type="InterPro" id="IPR000515">
    <property type="entry name" value="MetI-like"/>
</dbReference>
<evidence type="ECO:0000313" key="10">
    <source>
        <dbReference type="Proteomes" id="UP000595917"/>
    </source>
</evidence>
<dbReference type="Gene3D" id="1.10.3720.10">
    <property type="entry name" value="MetI-like"/>
    <property type="match status" value="1"/>
</dbReference>
<evidence type="ECO:0000256" key="1">
    <source>
        <dbReference type="ARBA" id="ARBA00004651"/>
    </source>
</evidence>
<reference evidence="9" key="1">
    <citation type="submission" date="2021-01" db="EMBL/GenBank/DDBJ databases">
        <title>Description of Breznakiella homolactica.</title>
        <authorList>
            <person name="Song Y."/>
            <person name="Brune A."/>
        </authorList>
    </citation>
    <scope>NUCLEOTIDE SEQUENCE</scope>
    <source>
        <strain evidence="9">RmG30</strain>
    </source>
</reference>
<comment type="similarity">
    <text evidence="7">Belongs to the binding-protein-dependent transport system permease family.</text>
</comment>
<feature type="transmembrane region" description="Helical" evidence="7">
    <location>
        <begin position="188"/>
        <end position="210"/>
    </location>
</feature>
<keyword evidence="6 7" id="KW-0472">Membrane</keyword>
<evidence type="ECO:0000256" key="6">
    <source>
        <dbReference type="ARBA" id="ARBA00023136"/>
    </source>
</evidence>
<proteinExistence type="inferred from homology"/>
<dbReference type="RefSeq" id="WP_215625794.1">
    <property type="nucleotide sequence ID" value="NZ_CP067089.2"/>
</dbReference>
<evidence type="ECO:0000256" key="5">
    <source>
        <dbReference type="ARBA" id="ARBA00022989"/>
    </source>
</evidence>
<gene>
    <name evidence="9" type="ORF">JFL75_16345</name>
</gene>
<feature type="transmembrane region" description="Helical" evidence="7">
    <location>
        <begin position="81"/>
        <end position="100"/>
    </location>
</feature>
<accession>A0A7T7XLN6</accession>
<dbReference type="SUPFAM" id="SSF161098">
    <property type="entry name" value="MetI-like"/>
    <property type="match status" value="1"/>
</dbReference>
<feature type="domain" description="ABC transmembrane type-1" evidence="8">
    <location>
        <begin position="77"/>
        <end position="267"/>
    </location>
</feature>
<dbReference type="PROSITE" id="PS50928">
    <property type="entry name" value="ABC_TM1"/>
    <property type="match status" value="1"/>
</dbReference>
<organism evidence="9 10">
    <name type="scientific">Breznakiella homolactica</name>
    <dbReference type="NCBI Taxonomy" id="2798577"/>
    <lineage>
        <taxon>Bacteria</taxon>
        <taxon>Pseudomonadati</taxon>
        <taxon>Spirochaetota</taxon>
        <taxon>Spirochaetia</taxon>
        <taxon>Spirochaetales</taxon>
        <taxon>Breznakiellaceae</taxon>
        <taxon>Breznakiella</taxon>
    </lineage>
</organism>
<evidence type="ECO:0000259" key="8">
    <source>
        <dbReference type="PROSITE" id="PS50928"/>
    </source>
</evidence>
<dbReference type="CDD" id="cd06261">
    <property type="entry name" value="TM_PBP2"/>
    <property type="match status" value="1"/>
</dbReference>
<keyword evidence="5 7" id="KW-1133">Transmembrane helix</keyword>
<evidence type="ECO:0000256" key="3">
    <source>
        <dbReference type="ARBA" id="ARBA00022475"/>
    </source>
</evidence>
<dbReference type="PANTHER" id="PTHR43744">
    <property type="entry name" value="ABC TRANSPORTER PERMEASE PROTEIN MG189-RELATED-RELATED"/>
    <property type="match status" value="1"/>
</dbReference>
<dbReference type="PANTHER" id="PTHR43744:SF12">
    <property type="entry name" value="ABC TRANSPORTER PERMEASE PROTEIN MG189-RELATED"/>
    <property type="match status" value="1"/>
</dbReference>
<comment type="subcellular location">
    <subcellularLocation>
        <location evidence="1 7">Cell membrane</location>
        <topology evidence="1 7">Multi-pass membrane protein</topology>
    </subcellularLocation>
</comment>
<feature type="transmembrane region" description="Helical" evidence="7">
    <location>
        <begin position="12"/>
        <end position="35"/>
    </location>
</feature>
<keyword evidence="4 7" id="KW-0812">Transmembrane</keyword>
<sequence>MTYRTGFMIKKYTGTTLFFLLVIALCLVFLSPFLVMFTTSFKTNSDAFTIPVKIWPRTWVFENYPAALAQIPYLRYMLNTIYITVLSILGQVLVTPMVAYSLSKIQWKGSKIISGLLMATMMIPITVTMIPLYRTYSMLGLTNSYVPLILPTYFGKAFYIIIVRQFFNGVPNSLIEAARIDGANELQRYIFIALPLCKPVLTTVGIYAFLDAWSDYLMPTIYITKSEMLTLSLGLQQFMNEYSVDWVRLMAAAVMFVVPVIVFFAIFQKNFVQGIATSGLKA</sequence>
<evidence type="ECO:0000313" key="9">
    <source>
        <dbReference type="EMBL" id="QQO08488.1"/>
    </source>
</evidence>
<keyword evidence="3" id="KW-1003">Cell membrane</keyword>
<protein>
    <submittedName>
        <fullName evidence="9">Carbohydrate ABC transporter permease</fullName>
    </submittedName>
</protein>
<feature type="transmembrane region" description="Helical" evidence="7">
    <location>
        <begin position="112"/>
        <end position="133"/>
    </location>
</feature>
<feature type="transmembrane region" description="Helical" evidence="7">
    <location>
        <begin position="145"/>
        <end position="167"/>
    </location>
</feature>
<dbReference type="KEGG" id="bhc:JFL75_16345"/>
<dbReference type="GO" id="GO:0055085">
    <property type="term" value="P:transmembrane transport"/>
    <property type="evidence" value="ECO:0007669"/>
    <property type="project" value="InterPro"/>
</dbReference>